<comment type="caution">
    <text evidence="1">The sequence shown here is derived from an EMBL/GenBank/DDBJ whole genome shotgun (WGS) entry which is preliminary data.</text>
</comment>
<protein>
    <submittedName>
        <fullName evidence="1">Uncharacterized protein</fullName>
    </submittedName>
</protein>
<proteinExistence type="predicted"/>
<evidence type="ECO:0000313" key="2">
    <source>
        <dbReference type="Proteomes" id="UP001163324"/>
    </source>
</evidence>
<gene>
    <name evidence="1" type="ORF">N3K66_008992</name>
</gene>
<evidence type="ECO:0000313" key="1">
    <source>
        <dbReference type="EMBL" id="KAI9896092.1"/>
    </source>
</evidence>
<dbReference type="EMBL" id="CM047949">
    <property type="protein sequence ID" value="KAI9896092.1"/>
    <property type="molecule type" value="Genomic_DNA"/>
</dbReference>
<accession>A0ACC0UQ70</accession>
<name>A0ACC0UQ70_9HYPO</name>
<dbReference type="Proteomes" id="UP001163324">
    <property type="component" value="Chromosome 10"/>
</dbReference>
<keyword evidence="2" id="KW-1185">Reference proteome</keyword>
<organism evidence="1 2">
    <name type="scientific">Trichothecium roseum</name>
    <dbReference type="NCBI Taxonomy" id="47278"/>
    <lineage>
        <taxon>Eukaryota</taxon>
        <taxon>Fungi</taxon>
        <taxon>Dikarya</taxon>
        <taxon>Ascomycota</taxon>
        <taxon>Pezizomycotina</taxon>
        <taxon>Sordariomycetes</taxon>
        <taxon>Hypocreomycetidae</taxon>
        <taxon>Hypocreales</taxon>
        <taxon>Hypocreales incertae sedis</taxon>
        <taxon>Trichothecium</taxon>
    </lineage>
</organism>
<reference evidence="1" key="1">
    <citation type="submission" date="2022-10" db="EMBL/GenBank/DDBJ databases">
        <title>Complete Genome of Trichothecium roseum strain YXFP-22015, a Plant Pathogen Isolated from Citrus.</title>
        <authorList>
            <person name="Wang Y."/>
            <person name="Zhu L."/>
        </authorList>
    </citation>
    <scope>NUCLEOTIDE SEQUENCE</scope>
    <source>
        <strain evidence="1">YXFP-22015</strain>
    </source>
</reference>
<sequence length="492" mass="52933">MAYADAFHLPGTFYTDSAARPGLFRPPISSSPVGSGSPASSGYLPGRAMAAHATFNEVNTKRKRVNTGLRSREAEIADATQPFFNMPSPHVFQPDSAAAVTAATCPDYGMSDSMFSDGDYRHMLGTKRTRDDVALQADQGESIFALQPHADEIMAAAPQKGWASLAYTTLGGVVGKVWDFCTAGAFRGFHAGGGQGYDARGIVDEVPNMQWERAEEKMVTEYQYRHARIDSEEPFCSGASTPTAPAPKRRQTGPTAELGKNWVMVDKSEERLCRPITSTSSYRSTPRTRNSGPSLATGRRISTPANRRTPNGRIMSSFHTPSTAPTRPTSSTSLGASRTILPPASSASRTPVSQIPRPSSPYTSSPTPTRASMHRSRSSLSTTAPPPFSQPSLSSSSSSFRHSRSHSSASATGATSRTQGGRGQEPPADPSPRLSAEAKKLASRRQKECREADMRMNDFNKRLQDMIREGQQALGTSIEIDGDGDGEGWEDD</sequence>